<reference evidence="2 3" key="1">
    <citation type="submission" date="2014-08" db="EMBL/GenBank/DDBJ databases">
        <title>Chaperone-usher fimbriae in a diverse selection of Gallibacterium genomes.</title>
        <authorList>
            <person name="Kudirkiene E."/>
            <person name="Bager R.J."/>
            <person name="Johnson T.J."/>
            <person name="Bojesen A.M."/>
        </authorList>
    </citation>
    <scope>NUCLEOTIDE SEQUENCE [LARGE SCALE GENOMIC DNA]</scope>
    <source>
        <strain evidence="2 3">CCM5976</strain>
    </source>
</reference>
<evidence type="ECO:0000313" key="3">
    <source>
        <dbReference type="Proteomes" id="UP000030418"/>
    </source>
</evidence>
<comment type="caution">
    <text evidence="2">The sequence shown here is derived from an EMBL/GenBank/DDBJ whole genome shotgun (WGS) entry which is preliminary data.</text>
</comment>
<feature type="signal peptide" evidence="1">
    <location>
        <begin position="1"/>
        <end position="21"/>
    </location>
</feature>
<protein>
    <recommendedName>
        <fullName evidence="4">Lipoprotein</fullName>
    </recommendedName>
</protein>
<dbReference type="Proteomes" id="UP000030418">
    <property type="component" value="Unassembled WGS sequence"/>
</dbReference>
<dbReference type="AlphaFoldDB" id="A0A0A2XPY8"/>
<evidence type="ECO:0008006" key="4">
    <source>
        <dbReference type="Google" id="ProtNLM"/>
    </source>
</evidence>
<accession>A0A0A2XPY8</accession>
<keyword evidence="1" id="KW-0732">Signal</keyword>
<dbReference type="EMBL" id="JPXY01000007">
    <property type="protein sequence ID" value="KGQ34258.1"/>
    <property type="molecule type" value="Genomic_DNA"/>
</dbReference>
<gene>
    <name evidence="2" type="ORF">P375_01455</name>
</gene>
<organism evidence="2 3">
    <name type="scientific">Gallibacterium genomosp. 2</name>
    <dbReference type="NCBI Taxonomy" id="155517"/>
    <lineage>
        <taxon>Bacteria</taxon>
        <taxon>Pseudomonadati</taxon>
        <taxon>Pseudomonadota</taxon>
        <taxon>Gammaproteobacteria</taxon>
        <taxon>Pasteurellales</taxon>
        <taxon>Pasteurellaceae</taxon>
        <taxon>Gallibacterium</taxon>
    </lineage>
</organism>
<name>A0A0A2XPY8_9PAST</name>
<proteinExistence type="predicted"/>
<evidence type="ECO:0000313" key="2">
    <source>
        <dbReference type="EMBL" id="KGQ34258.1"/>
    </source>
</evidence>
<sequence>MKTKNRWQRYFITLLIFGIMACQSLPQPTALPNTNKASQLFKIEQQDSTARLQQQSLLALQYQPSQWRWVQTDPLGSPLARVILTPQGWQNDGFIMPNSQATWLFSAIATALYPNSPLFHFSAVKNVMGKQEKQQIYFINDKPVWTISGQSPSWQIALRDNSRWQVTELN</sequence>
<dbReference type="PROSITE" id="PS51257">
    <property type="entry name" value="PROKAR_LIPOPROTEIN"/>
    <property type="match status" value="1"/>
</dbReference>
<dbReference type="RefSeq" id="WP_039133495.1">
    <property type="nucleotide sequence ID" value="NZ_JPXY01000007.1"/>
</dbReference>
<feature type="chain" id="PRO_5002007689" description="Lipoprotein" evidence="1">
    <location>
        <begin position="22"/>
        <end position="170"/>
    </location>
</feature>
<evidence type="ECO:0000256" key="1">
    <source>
        <dbReference type="SAM" id="SignalP"/>
    </source>
</evidence>
<keyword evidence="3" id="KW-1185">Reference proteome</keyword>